<dbReference type="Proteomes" id="UP000005237">
    <property type="component" value="Unassembled WGS sequence"/>
</dbReference>
<accession>A0A8R1DSS6</accession>
<feature type="compositionally biased region" description="Polar residues" evidence="1">
    <location>
        <begin position="605"/>
        <end position="617"/>
    </location>
</feature>
<protein>
    <submittedName>
        <fullName evidence="2">Uncharacterized protein</fullName>
    </submittedName>
</protein>
<reference evidence="3" key="1">
    <citation type="submission" date="2010-08" db="EMBL/GenBank/DDBJ databases">
        <authorList>
            <consortium name="Caenorhabditis japonica Sequencing Consortium"/>
            <person name="Wilson R.K."/>
        </authorList>
    </citation>
    <scope>NUCLEOTIDE SEQUENCE [LARGE SCALE GENOMIC DNA]</scope>
    <source>
        <strain evidence="3">DF5081</strain>
    </source>
</reference>
<sequence length="657" mass="72811">MSSNNKTLGIGKVKHTRNGYFLEDEGAERLVEVPRSSLYLTADPKNTVPQATETLIYTAHLNDNRYKVHSACRPADMKHIEGTLVVVDGVYKYGHLKAKQGGYRVFIPFSARYMGTESGQWHGTNAQPNSLYSVMAFRQPETNGCLWVAWSIAEGSRKPTCILPMLMDVPSRVKRLERPTGVQRQTDHQQVEFVKNQSGVIYDISDDNTVSVCSPTCQNVIFTKSLFEPWMKLGRFLTFDGRRFEEGQISKLAGSNAEDAGTIFPCLNINMSPLVLSVNAILNKVSFGKAAWAWNDHIGRIFIPWNAFDRYTNQCRPPPFTGVRLEVAYNGKYDAIPWVATSATICSDEESSRVLEENAQMLKTEDCWHVLSVIDGPENPSIFLTKNDEFGRKVNAFAKITDINGGEIPPPSTLVRVTFYEQKRHQRHALRAVLITSLDKCQSNPKIHISHSGTGVKVFPKLVEDATRKKEKPLKVQTAPAPVKNCWNMKNLGTPMKEVSSDFPTVTEKTIETLDSLLGSPIIRANNNYSSPPLFPPPGIPSVWSGTPVEAKPESVSNQLGSSYLDSPFGLGLDSLCVSGADLNLFSEASVSQSSSDLTGPISDIRNTQSETSSSSPDPVDHEQTFVQNSENESNFWSSFDNVGCNTDSSTFQNIFQ</sequence>
<reference evidence="2" key="2">
    <citation type="submission" date="2022-06" db="UniProtKB">
        <authorList>
            <consortium name="EnsemblMetazoa"/>
        </authorList>
    </citation>
    <scope>IDENTIFICATION</scope>
    <source>
        <strain evidence="2">DF5081</strain>
    </source>
</reference>
<dbReference type="AlphaFoldDB" id="A0A8R1DSS6"/>
<name>A0A8R1DSS6_CAEJA</name>
<dbReference type="EnsemblMetazoa" id="CJA11281b.1">
    <property type="protein sequence ID" value="CJA11281b.1"/>
    <property type="gene ID" value="WBGene00130485"/>
</dbReference>
<keyword evidence="3" id="KW-1185">Reference proteome</keyword>
<feature type="region of interest" description="Disordered" evidence="1">
    <location>
        <begin position="593"/>
        <end position="631"/>
    </location>
</feature>
<proteinExistence type="predicted"/>
<evidence type="ECO:0000256" key="1">
    <source>
        <dbReference type="SAM" id="MobiDB-lite"/>
    </source>
</evidence>
<evidence type="ECO:0000313" key="3">
    <source>
        <dbReference type="Proteomes" id="UP000005237"/>
    </source>
</evidence>
<evidence type="ECO:0000313" key="2">
    <source>
        <dbReference type="EnsemblMetazoa" id="CJA11281b.1"/>
    </source>
</evidence>
<organism evidence="2 3">
    <name type="scientific">Caenorhabditis japonica</name>
    <dbReference type="NCBI Taxonomy" id="281687"/>
    <lineage>
        <taxon>Eukaryota</taxon>
        <taxon>Metazoa</taxon>
        <taxon>Ecdysozoa</taxon>
        <taxon>Nematoda</taxon>
        <taxon>Chromadorea</taxon>
        <taxon>Rhabditida</taxon>
        <taxon>Rhabditina</taxon>
        <taxon>Rhabditomorpha</taxon>
        <taxon>Rhabditoidea</taxon>
        <taxon>Rhabditidae</taxon>
        <taxon>Peloderinae</taxon>
        <taxon>Caenorhabditis</taxon>
    </lineage>
</organism>